<dbReference type="PROSITE" id="PS51186">
    <property type="entry name" value="GNAT"/>
    <property type="match status" value="1"/>
</dbReference>
<protein>
    <submittedName>
        <fullName evidence="4">Ribosomal protein S18 acetylase RimI</fullName>
    </submittedName>
</protein>
<evidence type="ECO:0000256" key="2">
    <source>
        <dbReference type="ARBA" id="ARBA00023315"/>
    </source>
</evidence>
<feature type="domain" description="N-acetyltransferase" evidence="3">
    <location>
        <begin position="4"/>
        <end position="147"/>
    </location>
</feature>
<dbReference type="InterPro" id="IPR000182">
    <property type="entry name" value="GNAT_dom"/>
</dbReference>
<proteinExistence type="predicted"/>
<keyword evidence="4" id="KW-0689">Ribosomal protein</keyword>
<evidence type="ECO:0000313" key="5">
    <source>
        <dbReference type="Proteomes" id="UP000192980"/>
    </source>
</evidence>
<dbReference type="InterPro" id="IPR016181">
    <property type="entry name" value="Acyl_CoA_acyltransferase"/>
</dbReference>
<dbReference type="STRING" id="561061.SAMN05660862_1135"/>
<dbReference type="SUPFAM" id="SSF55729">
    <property type="entry name" value="Acyl-CoA N-acyltransferases (Nat)"/>
    <property type="match status" value="1"/>
</dbReference>
<keyword evidence="1" id="KW-0808">Transferase</keyword>
<reference evidence="4 5" key="1">
    <citation type="submission" date="2017-04" db="EMBL/GenBank/DDBJ databases">
        <authorList>
            <person name="Afonso C.L."/>
            <person name="Miller P.J."/>
            <person name="Scott M.A."/>
            <person name="Spackman E."/>
            <person name="Goraichik I."/>
            <person name="Dimitrov K.M."/>
            <person name="Suarez D.L."/>
            <person name="Swayne D.E."/>
        </authorList>
    </citation>
    <scope>NUCLEOTIDE SEQUENCE [LARGE SCALE GENOMIC DNA]</scope>
    <source>
        <strain evidence="4 5">DSM 22418</strain>
    </source>
</reference>
<organism evidence="4 5">
    <name type="scientific">Sphingobacterium psychroaquaticum</name>
    <dbReference type="NCBI Taxonomy" id="561061"/>
    <lineage>
        <taxon>Bacteria</taxon>
        <taxon>Pseudomonadati</taxon>
        <taxon>Bacteroidota</taxon>
        <taxon>Sphingobacteriia</taxon>
        <taxon>Sphingobacteriales</taxon>
        <taxon>Sphingobacteriaceae</taxon>
        <taxon>Sphingobacterium</taxon>
    </lineage>
</organism>
<evidence type="ECO:0000313" key="4">
    <source>
        <dbReference type="EMBL" id="SMG17140.1"/>
    </source>
</evidence>
<dbReference type="AlphaFoldDB" id="A0A1X7IRM7"/>
<gene>
    <name evidence="4" type="ORF">SAMN05660862_1135</name>
</gene>
<dbReference type="InterPro" id="IPR051556">
    <property type="entry name" value="N-term/lysine_N-AcTrnsfr"/>
</dbReference>
<dbReference type="CDD" id="cd04301">
    <property type="entry name" value="NAT_SF"/>
    <property type="match status" value="1"/>
</dbReference>
<dbReference type="EMBL" id="FXAU01000001">
    <property type="protein sequence ID" value="SMG17140.1"/>
    <property type="molecule type" value="Genomic_DNA"/>
</dbReference>
<evidence type="ECO:0000259" key="3">
    <source>
        <dbReference type="PROSITE" id="PS51186"/>
    </source>
</evidence>
<keyword evidence="4" id="KW-0687">Ribonucleoprotein</keyword>
<evidence type="ECO:0000256" key="1">
    <source>
        <dbReference type="ARBA" id="ARBA00022679"/>
    </source>
</evidence>
<dbReference type="PANTHER" id="PTHR42919:SF8">
    <property type="entry name" value="N-ALPHA-ACETYLTRANSFERASE 50"/>
    <property type="match status" value="1"/>
</dbReference>
<dbReference type="Gene3D" id="3.40.630.30">
    <property type="match status" value="1"/>
</dbReference>
<dbReference type="RefSeq" id="WP_085471936.1">
    <property type="nucleotide sequence ID" value="NZ_FXAU01000001.1"/>
</dbReference>
<dbReference type="Pfam" id="PF00583">
    <property type="entry name" value="Acetyltransf_1"/>
    <property type="match status" value="1"/>
</dbReference>
<dbReference type="PANTHER" id="PTHR42919">
    <property type="entry name" value="N-ALPHA-ACETYLTRANSFERASE"/>
    <property type="match status" value="1"/>
</dbReference>
<sequence>MEQITIKQVSLSDIDQLQKIGKETFFETFSESNTEENMANYLTEGFSFEKLTDELNNSTSMFYFALAQNEVIGYLKINFGQSQTELKDEKALEIERIYVLKEYHGKNVGQVLYQKAMEIAKEKKADYVWLGVWEENPRAISFYKKNG</sequence>
<feature type="non-terminal residue" evidence="4">
    <location>
        <position position="147"/>
    </location>
</feature>
<dbReference type="Proteomes" id="UP000192980">
    <property type="component" value="Unassembled WGS sequence"/>
</dbReference>
<name>A0A1X7IRM7_9SPHI</name>
<dbReference type="OrthoDB" id="7205533at2"/>
<keyword evidence="5" id="KW-1185">Reference proteome</keyword>
<dbReference type="GO" id="GO:0016747">
    <property type="term" value="F:acyltransferase activity, transferring groups other than amino-acyl groups"/>
    <property type="evidence" value="ECO:0007669"/>
    <property type="project" value="InterPro"/>
</dbReference>
<keyword evidence="2" id="KW-0012">Acyltransferase</keyword>
<dbReference type="GO" id="GO:0005840">
    <property type="term" value="C:ribosome"/>
    <property type="evidence" value="ECO:0007669"/>
    <property type="project" value="UniProtKB-KW"/>
</dbReference>
<accession>A0A1X7IRM7</accession>